<sequence>MKRGVFNRTKLLVGVKRTLSASFTVVEAILKITQCHHQPKSILGRPLEFFFDKAGGDIAKSRIAELDRETSTQGALHPAEQLCSIEDPTFHCSIFSYGQLCVLHML</sequence>
<reference evidence="1" key="1">
    <citation type="submission" date="2013-08" db="EMBL/GenBank/DDBJ databases">
        <title>Gene expansion shapes genome architecture in the human pathogen Lichtheimia corymbifera: an evolutionary genomics analysis in the ancient terrestrial Mucorales (Mucoromycotina).</title>
        <authorList>
            <person name="Schwartze V.U."/>
            <person name="Winter S."/>
            <person name="Shelest E."/>
            <person name="Marcet-Houben M."/>
            <person name="Horn F."/>
            <person name="Wehner S."/>
            <person name="Hoffmann K."/>
            <person name="Riege K."/>
            <person name="Sammeth M."/>
            <person name="Nowrousian M."/>
            <person name="Valiante V."/>
            <person name="Linde J."/>
            <person name="Jacobsen I.D."/>
            <person name="Marz M."/>
            <person name="Brakhage A.A."/>
            <person name="Gabaldon T."/>
            <person name="Bocker S."/>
            <person name="Voigt K."/>
        </authorList>
    </citation>
    <scope>NUCLEOTIDE SEQUENCE [LARGE SCALE GENOMIC DNA]</scope>
    <source>
        <strain evidence="1">FSU 9682</strain>
    </source>
</reference>
<comment type="caution">
    <text evidence="1">The sequence shown here is derived from an EMBL/GenBank/DDBJ whole genome shotgun (WGS) entry which is preliminary data.</text>
</comment>
<dbReference type="VEuPathDB" id="FungiDB:LCOR_01230.1"/>
<evidence type="ECO:0000313" key="2">
    <source>
        <dbReference type="Proteomes" id="UP000027586"/>
    </source>
</evidence>
<keyword evidence="2" id="KW-1185">Reference proteome</keyword>
<gene>
    <name evidence="1" type="ORF">LCOR_01230.1</name>
</gene>
<dbReference type="EMBL" id="CBTN010000003">
    <property type="protein sequence ID" value="CDH49488.1"/>
    <property type="molecule type" value="Genomic_DNA"/>
</dbReference>
<organism evidence="1 2">
    <name type="scientific">Lichtheimia corymbifera JMRC:FSU:9682</name>
    <dbReference type="NCBI Taxonomy" id="1263082"/>
    <lineage>
        <taxon>Eukaryota</taxon>
        <taxon>Fungi</taxon>
        <taxon>Fungi incertae sedis</taxon>
        <taxon>Mucoromycota</taxon>
        <taxon>Mucoromycotina</taxon>
        <taxon>Mucoromycetes</taxon>
        <taxon>Mucorales</taxon>
        <taxon>Lichtheimiaceae</taxon>
        <taxon>Lichtheimia</taxon>
    </lineage>
</organism>
<proteinExistence type="predicted"/>
<dbReference type="Proteomes" id="UP000027586">
    <property type="component" value="Unassembled WGS sequence"/>
</dbReference>
<dbReference type="AlphaFoldDB" id="A0A068RH47"/>
<protein>
    <submittedName>
        <fullName evidence="1">Uncharacterized protein</fullName>
    </submittedName>
</protein>
<name>A0A068RH47_9FUNG</name>
<accession>A0A068RH47</accession>
<evidence type="ECO:0000313" key="1">
    <source>
        <dbReference type="EMBL" id="CDH49488.1"/>
    </source>
</evidence>